<evidence type="ECO:0000256" key="1">
    <source>
        <dbReference type="SAM" id="MobiDB-lite"/>
    </source>
</evidence>
<protein>
    <submittedName>
        <fullName evidence="2">Uncharacterized protein</fullName>
    </submittedName>
</protein>
<dbReference type="Proteomes" id="UP000306102">
    <property type="component" value="Unassembled WGS sequence"/>
</dbReference>
<reference evidence="2 3" key="1">
    <citation type="journal article" date="2018" name="Proc. Natl. Acad. Sci. U.S.A.">
        <title>Draft genome sequence of Camellia sinensis var. sinensis provides insights into the evolution of the tea genome and tea quality.</title>
        <authorList>
            <person name="Wei C."/>
            <person name="Yang H."/>
            <person name="Wang S."/>
            <person name="Zhao J."/>
            <person name="Liu C."/>
            <person name="Gao L."/>
            <person name="Xia E."/>
            <person name="Lu Y."/>
            <person name="Tai Y."/>
            <person name="She G."/>
            <person name="Sun J."/>
            <person name="Cao H."/>
            <person name="Tong W."/>
            <person name="Gao Q."/>
            <person name="Li Y."/>
            <person name="Deng W."/>
            <person name="Jiang X."/>
            <person name="Wang W."/>
            <person name="Chen Q."/>
            <person name="Zhang S."/>
            <person name="Li H."/>
            <person name="Wu J."/>
            <person name="Wang P."/>
            <person name="Li P."/>
            <person name="Shi C."/>
            <person name="Zheng F."/>
            <person name="Jian J."/>
            <person name="Huang B."/>
            <person name="Shan D."/>
            <person name="Shi M."/>
            <person name="Fang C."/>
            <person name="Yue Y."/>
            <person name="Li F."/>
            <person name="Li D."/>
            <person name="Wei S."/>
            <person name="Han B."/>
            <person name="Jiang C."/>
            <person name="Yin Y."/>
            <person name="Xia T."/>
            <person name="Zhang Z."/>
            <person name="Bennetzen J.L."/>
            <person name="Zhao S."/>
            <person name="Wan X."/>
        </authorList>
    </citation>
    <scope>NUCLEOTIDE SEQUENCE [LARGE SCALE GENOMIC DNA]</scope>
    <source>
        <strain evidence="3">cv. Shuchazao</strain>
        <tissue evidence="2">Leaf</tissue>
    </source>
</reference>
<feature type="region of interest" description="Disordered" evidence="1">
    <location>
        <begin position="120"/>
        <end position="139"/>
    </location>
</feature>
<proteinExistence type="predicted"/>
<evidence type="ECO:0000313" key="2">
    <source>
        <dbReference type="EMBL" id="THG22977.1"/>
    </source>
</evidence>
<evidence type="ECO:0000313" key="3">
    <source>
        <dbReference type="Proteomes" id="UP000306102"/>
    </source>
</evidence>
<dbReference type="EMBL" id="SDRB02000577">
    <property type="protein sequence ID" value="THG22977.1"/>
    <property type="molecule type" value="Genomic_DNA"/>
</dbReference>
<name>A0A4V3WR57_CAMSN</name>
<organism evidence="2 3">
    <name type="scientific">Camellia sinensis var. sinensis</name>
    <name type="common">China tea</name>
    <dbReference type="NCBI Taxonomy" id="542762"/>
    <lineage>
        <taxon>Eukaryota</taxon>
        <taxon>Viridiplantae</taxon>
        <taxon>Streptophyta</taxon>
        <taxon>Embryophyta</taxon>
        <taxon>Tracheophyta</taxon>
        <taxon>Spermatophyta</taxon>
        <taxon>Magnoliopsida</taxon>
        <taxon>eudicotyledons</taxon>
        <taxon>Gunneridae</taxon>
        <taxon>Pentapetalae</taxon>
        <taxon>asterids</taxon>
        <taxon>Ericales</taxon>
        <taxon>Theaceae</taxon>
        <taxon>Camellia</taxon>
    </lineage>
</organism>
<gene>
    <name evidence="2" type="ORF">TEA_008399</name>
</gene>
<keyword evidence="3" id="KW-1185">Reference proteome</keyword>
<accession>A0A4V3WR57</accession>
<comment type="caution">
    <text evidence="2">The sequence shown here is derived from an EMBL/GenBank/DDBJ whole genome shotgun (WGS) entry which is preliminary data.</text>
</comment>
<sequence>MEYWWNISVRPRLMPTRRFSSAMPIIMRYELVENWVGHILVCLRNSQIKGWTGNLSPVSIIDKRVKGTKPWFPQARLSDQKECLGNLSLQSEKQKGDTTIASGAGGLEIIGIGGVGWRPGWESSSEEEPLSPPSSRNCF</sequence>
<dbReference type="AlphaFoldDB" id="A0A4V3WR57"/>